<dbReference type="GO" id="GO:0016740">
    <property type="term" value="F:transferase activity"/>
    <property type="evidence" value="ECO:0007669"/>
    <property type="project" value="UniProtKB-KW"/>
</dbReference>
<dbReference type="EMBL" id="SGIS01000045">
    <property type="protein sequence ID" value="RZF60910.1"/>
    <property type="molecule type" value="Genomic_DNA"/>
</dbReference>
<dbReference type="InterPro" id="IPR001173">
    <property type="entry name" value="Glyco_trans_2-like"/>
</dbReference>
<dbReference type="Pfam" id="PF00535">
    <property type="entry name" value="Glycos_transf_2"/>
    <property type="match status" value="1"/>
</dbReference>
<keyword evidence="3" id="KW-1185">Reference proteome</keyword>
<dbReference type="CDD" id="cd04186">
    <property type="entry name" value="GT_2_like_c"/>
    <property type="match status" value="1"/>
</dbReference>
<protein>
    <submittedName>
        <fullName evidence="2">Glycosyltransferase</fullName>
    </submittedName>
</protein>
<dbReference type="AlphaFoldDB" id="A0A4Q6XLC1"/>
<comment type="caution">
    <text evidence="2">The sequence shown here is derived from an EMBL/GenBank/DDBJ whole genome shotgun (WGS) entry which is preliminary data.</text>
</comment>
<dbReference type="PANTHER" id="PTHR43179">
    <property type="entry name" value="RHAMNOSYLTRANSFERASE WBBL"/>
    <property type="match status" value="1"/>
</dbReference>
<keyword evidence="2" id="KW-0808">Transferase</keyword>
<dbReference type="SUPFAM" id="SSF53448">
    <property type="entry name" value="Nucleotide-diphospho-sugar transferases"/>
    <property type="match status" value="1"/>
</dbReference>
<proteinExistence type="predicted"/>
<gene>
    <name evidence="2" type="ORF">EWE75_20535</name>
</gene>
<dbReference type="InterPro" id="IPR029044">
    <property type="entry name" value="Nucleotide-diphossugar_trans"/>
</dbReference>
<accession>A0A4Q6XLC1</accession>
<dbReference type="PANTHER" id="PTHR43179:SF7">
    <property type="entry name" value="RHAMNOSYLTRANSFERASE WBBL"/>
    <property type="match status" value="1"/>
</dbReference>
<evidence type="ECO:0000259" key="1">
    <source>
        <dbReference type="Pfam" id="PF00535"/>
    </source>
</evidence>
<name>A0A4Q6XLC1_9SPHN</name>
<organism evidence="2 3">
    <name type="scientific">Sphingomonas populi</name>
    <dbReference type="NCBI Taxonomy" id="2484750"/>
    <lineage>
        <taxon>Bacteria</taxon>
        <taxon>Pseudomonadati</taxon>
        <taxon>Pseudomonadota</taxon>
        <taxon>Alphaproteobacteria</taxon>
        <taxon>Sphingomonadales</taxon>
        <taxon>Sphingomonadaceae</taxon>
        <taxon>Sphingomonas</taxon>
    </lineage>
</organism>
<sequence>MPTNPPLRHSSGNRAPKDAARAALRSRYRPCAWLTLRVHLDAAIAAPRAYLAAVWWRICGKRVRARARFASLLSASPHAYRLWLVGEPALDAGGDLNACVPIVALVDAGGQNAESALAPTLRSLAQEGITALVLGGPDGVTPARAATGIAWEQAPWLLPIAAGDVLAPGAGQAYRVAAARVGQGCCIYADDDLLDAAGRRVKPHFKPGWNAELFRHFDYLTGACVARARRADLERVEGPHWAAQVVAAALAAGEGQGPPIHLPHVLHHRRGRPQPRLPAAVPLASALPPVSVIVPTRNGLNLLRTCLEGLARTNYPDVEVIVVDNGSDDPATLTYLNGLDPARHRVLRAPGPFNFSTLNNRAAHLARGDLLCLLNNDIEVLAPDWLGIMATQALREEVGAVGARLLYPDGRIQHAGVVLGICGGAAHAHRLMQPDQEGYFYRHALPQFVSAVTAACLVVRRERFLAVGGLDEASFAVSFNDVDLCMRLNAKGWQSLYEPRATLVHHESVSRGFDRDPVGAARLAGELEAMKVRWNTGEGVDPFHHPQLNRFSERFVVGL</sequence>
<dbReference type="OrthoDB" id="9783791at2"/>
<dbReference type="Gene3D" id="3.90.550.10">
    <property type="entry name" value="Spore Coat Polysaccharide Biosynthesis Protein SpsA, Chain A"/>
    <property type="match status" value="1"/>
</dbReference>
<dbReference type="Proteomes" id="UP000292085">
    <property type="component" value="Unassembled WGS sequence"/>
</dbReference>
<feature type="domain" description="Glycosyltransferase 2-like" evidence="1">
    <location>
        <begin position="291"/>
        <end position="410"/>
    </location>
</feature>
<evidence type="ECO:0000313" key="3">
    <source>
        <dbReference type="Proteomes" id="UP000292085"/>
    </source>
</evidence>
<evidence type="ECO:0000313" key="2">
    <source>
        <dbReference type="EMBL" id="RZF60910.1"/>
    </source>
</evidence>
<reference evidence="2 3" key="1">
    <citation type="submission" date="2019-02" db="EMBL/GenBank/DDBJ databases">
        <authorList>
            <person name="Li Y."/>
        </authorList>
    </citation>
    <scope>NUCLEOTIDE SEQUENCE [LARGE SCALE GENOMIC DNA]</scope>
    <source>
        <strain evidence="2 3">3-7</strain>
    </source>
</reference>